<dbReference type="SUPFAM" id="SSF54909">
    <property type="entry name" value="Dimeric alpha+beta barrel"/>
    <property type="match status" value="1"/>
</dbReference>
<accession>A0A3M7M8C6</accession>
<organism evidence="1 2">
    <name type="scientific">Pyrenophora seminiperda CCB06</name>
    <dbReference type="NCBI Taxonomy" id="1302712"/>
    <lineage>
        <taxon>Eukaryota</taxon>
        <taxon>Fungi</taxon>
        <taxon>Dikarya</taxon>
        <taxon>Ascomycota</taxon>
        <taxon>Pezizomycotina</taxon>
        <taxon>Dothideomycetes</taxon>
        <taxon>Pleosporomycetidae</taxon>
        <taxon>Pleosporales</taxon>
        <taxon>Pleosporineae</taxon>
        <taxon>Pleosporaceae</taxon>
        <taxon>Pyrenophora</taxon>
    </lineage>
</organism>
<dbReference type="EMBL" id="KE747824">
    <property type="protein sequence ID" value="RMZ70747.1"/>
    <property type="molecule type" value="Genomic_DNA"/>
</dbReference>
<proteinExistence type="predicted"/>
<dbReference type="Gene3D" id="3.30.70.100">
    <property type="match status" value="1"/>
</dbReference>
<evidence type="ECO:0000313" key="1">
    <source>
        <dbReference type="EMBL" id="RMZ70747.1"/>
    </source>
</evidence>
<name>A0A3M7M8C6_9PLEO</name>
<dbReference type="OrthoDB" id="4520428at2759"/>
<sequence length="221" mass="24661">MAAILTIARILFKSKEARQKAIDAFHNIIEYTKANEPEVLQYVCALPIDDSLGNEIYMIEEYWCLLKLYTNQAANDAHFVTKPVQDLVQLFTTGDVLAQPPEVHSCFIVTEKTSKSPVPVLNKPAIVLMSFPSKLDGAFRSNGVWKKDTAETLITQAKGISFFAVVEDKDANSIRVQCVAEDWNSFASFQTSVLDDSAGHVETVKIRPIDGFLGREGRYKL</sequence>
<protein>
    <submittedName>
        <fullName evidence="1">Dimeric alpha-beta barrel</fullName>
    </submittedName>
</protein>
<dbReference type="PANTHER" id="PTHR40624:SF1">
    <property type="entry name" value="BIOSYNTHESIS MONOOXYGENASE, PUTATIVE (AFU_ORTHOLOGUE AFUA_1G12025)-RELATED"/>
    <property type="match status" value="1"/>
</dbReference>
<dbReference type="AlphaFoldDB" id="A0A3M7M8C6"/>
<evidence type="ECO:0000313" key="2">
    <source>
        <dbReference type="Proteomes" id="UP000265663"/>
    </source>
</evidence>
<dbReference type="InterPro" id="IPR011008">
    <property type="entry name" value="Dimeric_a/b-barrel"/>
</dbReference>
<dbReference type="Proteomes" id="UP000265663">
    <property type="component" value="Unassembled WGS sequence"/>
</dbReference>
<dbReference type="PANTHER" id="PTHR40624">
    <property type="entry name" value="BIOSYNTHESIS MONOOXYGENASE, PUTATIVE (AFU_ORTHOLOGUE AFUA_1G12025)-RELATED"/>
    <property type="match status" value="1"/>
</dbReference>
<gene>
    <name evidence="1" type="ORF">GMOD_00000880</name>
</gene>
<reference evidence="1 2" key="1">
    <citation type="journal article" date="2014" name="PLoS ONE">
        <title>De novo Genome Assembly of the Fungal Plant Pathogen Pyrenophora semeniperda.</title>
        <authorList>
            <person name="Soliai M.M."/>
            <person name="Meyer S.E."/>
            <person name="Udall J.A."/>
            <person name="Elzinga D.E."/>
            <person name="Hermansen R.A."/>
            <person name="Bodily P.M."/>
            <person name="Hart A.A."/>
            <person name="Coleman C.E."/>
        </authorList>
    </citation>
    <scope>NUCLEOTIDE SEQUENCE [LARGE SCALE GENOMIC DNA]</scope>
    <source>
        <strain evidence="1 2">CCB06</strain>
        <tissue evidence="1">Mycelium</tissue>
    </source>
</reference>
<keyword evidence="2" id="KW-1185">Reference proteome</keyword>